<dbReference type="PANTHER" id="PTHR43818">
    <property type="entry name" value="BCDNA.GH03377"/>
    <property type="match status" value="1"/>
</dbReference>
<keyword evidence="5" id="KW-1185">Reference proteome</keyword>
<dbReference type="Gene3D" id="3.40.50.720">
    <property type="entry name" value="NAD(P)-binding Rossmann-like Domain"/>
    <property type="match status" value="1"/>
</dbReference>
<dbReference type="SUPFAM" id="SSF51735">
    <property type="entry name" value="NAD(P)-binding Rossmann-fold domains"/>
    <property type="match status" value="1"/>
</dbReference>
<feature type="domain" description="Gfo/Idh/MocA-like oxidoreductase N-terminal" evidence="2">
    <location>
        <begin position="5"/>
        <end position="125"/>
    </location>
</feature>
<evidence type="ECO:0000256" key="1">
    <source>
        <dbReference type="ARBA" id="ARBA00023002"/>
    </source>
</evidence>
<dbReference type="PANTHER" id="PTHR43818:SF11">
    <property type="entry name" value="BCDNA.GH03377"/>
    <property type="match status" value="1"/>
</dbReference>
<dbReference type="EMBL" id="PDCP01000009">
    <property type="protein sequence ID" value="PEG40700.1"/>
    <property type="molecule type" value="Genomic_DNA"/>
</dbReference>
<proteinExistence type="predicted"/>
<evidence type="ECO:0000313" key="4">
    <source>
        <dbReference type="EMBL" id="PEG40700.1"/>
    </source>
</evidence>
<dbReference type="RefSeq" id="WP_097939380.1">
    <property type="nucleotide sequence ID" value="NZ_BLKS01000001.1"/>
</dbReference>
<dbReference type="GO" id="GO:0000166">
    <property type="term" value="F:nucleotide binding"/>
    <property type="evidence" value="ECO:0007669"/>
    <property type="project" value="InterPro"/>
</dbReference>
<gene>
    <name evidence="4" type="ORF">CQY20_07155</name>
</gene>
<protein>
    <submittedName>
        <fullName evidence="4">Oxidoreductase</fullName>
    </submittedName>
</protein>
<evidence type="ECO:0000259" key="3">
    <source>
        <dbReference type="Pfam" id="PF22725"/>
    </source>
</evidence>
<keyword evidence="1" id="KW-0560">Oxidoreductase</keyword>
<sequence>MTTTMRWGIIGVGDVTEVKSGPAFQRIPGVELVAVMRRTAEKARDYARRHGVPRWYCDADEILRADDIDAVYIATHPNSHADYTRRAAAAGKAVFVEKPMAVNAEECRSMTTACQAARVPLWVAYYRCALPRFEYVRRLIADGAIGEVRAVHSIRLQTPRPQAWQNSVGLSGGGWFFDAACHTLDWLDHVFGPLSDVAGHVVGHGRGVEDTVSLCYTLPGDIIGSGTWCFDAGVDHDRTVITGTRGTVSLSISAPDPIELRRDSASEYIEIPDPPHVHEPLIRTIVDEWRQTGVCVSTGVSATRTAVVMDELLANLRVVG</sequence>
<evidence type="ECO:0000313" key="5">
    <source>
        <dbReference type="Proteomes" id="UP000220914"/>
    </source>
</evidence>
<reference evidence="4 5" key="1">
    <citation type="submission" date="2017-10" db="EMBL/GenBank/DDBJ databases">
        <title>The new phylogeny of genus Mycobacterium.</title>
        <authorList>
            <person name="Tortoli E."/>
            <person name="Trovato A."/>
            <person name="Cirillo D.M."/>
        </authorList>
    </citation>
    <scope>NUCLEOTIDE SEQUENCE [LARGE SCALE GENOMIC DNA]</scope>
    <source>
        <strain evidence="4 5">CCUG37673</strain>
    </source>
</reference>
<dbReference type="InterPro" id="IPR050463">
    <property type="entry name" value="Gfo/Idh/MocA_oxidrdct_glycsds"/>
</dbReference>
<dbReference type="GO" id="GO:0016491">
    <property type="term" value="F:oxidoreductase activity"/>
    <property type="evidence" value="ECO:0007669"/>
    <property type="project" value="UniProtKB-KW"/>
</dbReference>
<dbReference type="Proteomes" id="UP000220914">
    <property type="component" value="Unassembled WGS sequence"/>
</dbReference>
<name>A0A2A7NA07_MYCAG</name>
<dbReference type="Pfam" id="PF22725">
    <property type="entry name" value="GFO_IDH_MocA_C3"/>
    <property type="match status" value="1"/>
</dbReference>
<dbReference type="Gene3D" id="3.30.360.10">
    <property type="entry name" value="Dihydrodipicolinate Reductase, domain 2"/>
    <property type="match status" value="1"/>
</dbReference>
<organism evidence="4 5">
    <name type="scientific">Mycolicibacterium agri</name>
    <name type="common">Mycobacterium agri</name>
    <dbReference type="NCBI Taxonomy" id="36811"/>
    <lineage>
        <taxon>Bacteria</taxon>
        <taxon>Bacillati</taxon>
        <taxon>Actinomycetota</taxon>
        <taxon>Actinomycetes</taxon>
        <taxon>Mycobacteriales</taxon>
        <taxon>Mycobacteriaceae</taxon>
        <taxon>Mycolicibacterium</taxon>
    </lineage>
</organism>
<dbReference type="InterPro" id="IPR000683">
    <property type="entry name" value="Gfo/Idh/MocA-like_OxRdtase_N"/>
</dbReference>
<dbReference type="OrthoDB" id="179913at2"/>
<dbReference type="Pfam" id="PF01408">
    <property type="entry name" value="GFO_IDH_MocA"/>
    <property type="match status" value="1"/>
</dbReference>
<evidence type="ECO:0000259" key="2">
    <source>
        <dbReference type="Pfam" id="PF01408"/>
    </source>
</evidence>
<dbReference type="InterPro" id="IPR036291">
    <property type="entry name" value="NAD(P)-bd_dom_sf"/>
</dbReference>
<comment type="caution">
    <text evidence="4">The sequence shown here is derived from an EMBL/GenBank/DDBJ whole genome shotgun (WGS) entry which is preliminary data.</text>
</comment>
<dbReference type="AlphaFoldDB" id="A0A2A7NA07"/>
<accession>A0A2A7NA07</accession>
<dbReference type="SUPFAM" id="SSF55347">
    <property type="entry name" value="Glyceraldehyde-3-phosphate dehydrogenase-like, C-terminal domain"/>
    <property type="match status" value="1"/>
</dbReference>
<feature type="domain" description="GFO/IDH/MocA-like oxidoreductase" evidence="3">
    <location>
        <begin position="133"/>
        <end position="248"/>
    </location>
</feature>
<dbReference type="InterPro" id="IPR055170">
    <property type="entry name" value="GFO_IDH_MocA-like_dom"/>
</dbReference>